<keyword evidence="4" id="KW-0560">Oxidoreductase</keyword>
<proteinExistence type="predicted"/>
<comment type="caution">
    <text evidence="8">The sequence shown here is derived from an EMBL/GenBank/DDBJ whole genome shotgun (WGS) entry which is preliminary data.</text>
</comment>
<dbReference type="Pfam" id="PF01494">
    <property type="entry name" value="FAD_binding_3"/>
    <property type="match status" value="1"/>
</dbReference>
<evidence type="ECO:0000313" key="9">
    <source>
        <dbReference type="Proteomes" id="UP001521116"/>
    </source>
</evidence>
<evidence type="ECO:0000256" key="4">
    <source>
        <dbReference type="ARBA" id="ARBA00023002"/>
    </source>
</evidence>
<dbReference type="Gene3D" id="3.50.50.60">
    <property type="entry name" value="FAD/NAD(P)-binding domain"/>
    <property type="match status" value="1"/>
</dbReference>
<keyword evidence="9" id="KW-1185">Reference proteome</keyword>
<feature type="coiled-coil region" evidence="6">
    <location>
        <begin position="259"/>
        <end position="294"/>
    </location>
</feature>
<dbReference type="PRINTS" id="PR00420">
    <property type="entry name" value="RNGMNOXGNASE"/>
</dbReference>
<organism evidence="8 9">
    <name type="scientific">Neofusicoccum ribis</name>
    <dbReference type="NCBI Taxonomy" id="45134"/>
    <lineage>
        <taxon>Eukaryota</taxon>
        <taxon>Fungi</taxon>
        <taxon>Dikarya</taxon>
        <taxon>Ascomycota</taxon>
        <taxon>Pezizomycotina</taxon>
        <taxon>Dothideomycetes</taxon>
        <taxon>Dothideomycetes incertae sedis</taxon>
        <taxon>Botryosphaeriales</taxon>
        <taxon>Botryosphaeriaceae</taxon>
        <taxon>Neofusicoccum</taxon>
    </lineage>
</organism>
<name>A0ABR3SD13_9PEZI</name>
<dbReference type="SUPFAM" id="SSF51905">
    <property type="entry name" value="FAD/NAD(P)-binding domain"/>
    <property type="match status" value="1"/>
</dbReference>
<keyword evidence="2" id="KW-0285">Flavoprotein</keyword>
<protein>
    <recommendedName>
        <fullName evidence="7">FAD-binding domain-containing protein</fullName>
    </recommendedName>
</protein>
<evidence type="ECO:0000256" key="2">
    <source>
        <dbReference type="ARBA" id="ARBA00022630"/>
    </source>
</evidence>
<dbReference type="PANTHER" id="PTHR47178:SF3">
    <property type="entry name" value="FAD-BINDING DOMAIN-CONTAINING PROTEIN"/>
    <property type="match status" value="1"/>
</dbReference>
<dbReference type="PANTHER" id="PTHR47178">
    <property type="entry name" value="MONOOXYGENASE, FAD-BINDING"/>
    <property type="match status" value="1"/>
</dbReference>
<evidence type="ECO:0000256" key="6">
    <source>
        <dbReference type="SAM" id="Coils"/>
    </source>
</evidence>
<keyword evidence="5" id="KW-0503">Monooxygenase</keyword>
<keyword evidence="6" id="KW-0175">Coiled coil</keyword>
<evidence type="ECO:0000256" key="3">
    <source>
        <dbReference type="ARBA" id="ARBA00022827"/>
    </source>
</evidence>
<reference evidence="8 9" key="1">
    <citation type="submission" date="2024-02" db="EMBL/GenBank/DDBJ databases">
        <title>De novo assembly and annotation of 12 fungi associated with fruit tree decline syndrome in Ontario, Canada.</title>
        <authorList>
            <person name="Sulman M."/>
            <person name="Ellouze W."/>
            <person name="Ilyukhin E."/>
        </authorList>
    </citation>
    <scope>NUCLEOTIDE SEQUENCE [LARGE SCALE GENOMIC DNA]</scope>
    <source>
        <strain evidence="8 9">M1-105</strain>
    </source>
</reference>
<evidence type="ECO:0000256" key="1">
    <source>
        <dbReference type="ARBA" id="ARBA00001974"/>
    </source>
</evidence>
<dbReference type="InterPro" id="IPR002938">
    <property type="entry name" value="FAD-bd"/>
</dbReference>
<sequence>MATQVDNYPPAEDYGLPMFDGSTGELMYKMPAPNSLRIRRKAFVRMLGEGIDIQYGKRLVSFDATSGPGVTATFADGSIAKADILIGADGAHSTVRTQLLGPGKAAATLMPLLMCMTICKLPVELIKEFQKHHHRICALFHPDGSFFLVGVHDAYDKPDPADWDFTVGHFWPAEPPTNPLAGRDGGEIIREIKRRMSVPGKWAEPWPSIARSIDERQPAYASFISYWVTQRWDGHEARGKVTLMGDAAHPMPPHRGSGLGNAIQDVSKLFEEIKNLKANDSEALQEAVKRYEEEMWPRGAETVRVTVETAKQTQNWDSFKKSSLFTKDLDKRVA</sequence>
<feature type="domain" description="FAD-binding" evidence="7">
    <location>
        <begin position="237"/>
        <end position="304"/>
    </location>
</feature>
<keyword evidence="3" id="KW-0274">FAD</keyword>
<dbReference type="Proteomes" id="UP001521116">
    <property type="component" value="Unassembled WGS sequence"/>
</dbReference>
<evidence type="ECO:0000259" key="7">
    <source>
        <dbReference type="Pfam" id="PF01494"/>
    </source>
</evidence>
<evidence type="ECO:0000256" key="5">
    <source>
        <dbReference type="ARBA" id="ARBA00023033"/>
    </source>
</evidence>
<accession>A0ABR3SD13</accession>
<dbReference type="InterPro" id="IPR036188">
    <property type="entry name" value="FAD/NAD-bd_sf"/>
</dbReference>
<evidence type="ECO:0000313" key="8">
    <source>
        <dbReference type="EMBL" id="KAL1617560.1"/>
    </source>
</evidence>
<dbReference type="EMBL" id="JAJVDC020000230">
    <property type="protein sequence ID" value="KAL1617560.1"/>
    <property type="molecule type" value="Genomic_DNA"/>
</dbReference>
<gene>
    <name evidence="8" type="ORF">SLS56_010963</name>
</gene>
<comment type="cofactor">
    <cofactor evidence="1">
        <name>FAD</name>
        <dbReference type="ChEBI" id="CHEBI:57692"/>
    </cofactor>
</comment>